<evidence type="ECO:0000313" key="1">
    <source>
        <dbReference type="EMBL" id="KRH94916.1"/>
    </source>
</evidence>
<protein>
    <submittedName>
        <fullName evidence="1">Uncharacterized protein</fullName>
    </submittedName>
</protein>
<organism evidence="1 2">
    <name type="scientific">Pseudoloma neurophilia</name>
    <dbReference type="NCBI Taxonomy" id="146866"/>
    <lineage>
        <taxon>Eukaryota</taxon>
        <taxon>Fungi</taxon>
        <taxon>Fungi incertae sedis</taxon>
        <taxon>Microsporidia</taxon>
        <taxon>Pseudoloma</taxon>
    </lineage>
</organism>
<gene>
    <name evidence="1" type="ORF">M153_95000507</name>
</gene>
<dbReference type="EMBL" id="LGUB01000017">
    <property type="protein sequence ID" value="KRH94916.1"/>
    <property type="molecule type" value="Genomic_DNA"/>
</dbReference>
<keyword evidence="2" id="KW-1185">Reference proteome</keyword>
<evidence type="ECO:0000313" key="2">
    <source>
        <dbReference type="Proteomes" id="UP000051530"/>
    </source>
</evidence>
<proteinExistence type="predicted"/>
<feature type="non-terminal residue" evidence="1">
    <location>
        <position position="169"/>
    </location>
</feature>
<dbReference type="AlphaFoldDB" id="A0A0R0M5P8"/>
<dbReference type="VEuPathDB" id="MicrosporidiaDB:M153_95000507"/>
<dbReference type="Proteomes" id="UP000051530">
    <property type="component" value="Unassembled WGS sequence"/>
</dbReference>
<comment type="caution">
    <text evidence="1">The sequence shown here is derived from an EMBL/GenBank/DDBJ whole genome shotgun (WGS) entry which is preliminary data.</text>
</comment>
<sequence length="169" mass="19232">MKKTFKTCRVSSFSRSGMCLFDCFNKQITCDCKQFGTTYVDEESEIENLDFQKKNQDSTSLDNQIIDCSSYSAQTPDQLALIFCASFKPQNRLLGNKITDNCYLKFIDGSFQVRRSRDVMPAIFWPSGEREDFESINHHSGPTAAASHGKVTVSKKKSDFDACRKSEHF</sequence>
<name>A0A0R0M5P8_9MICR</name>
<reference evidence="1 2" key="1">
    <citation type="submission" date="2015-07" db="EMBL/GenBank/DDBJ databases">
        <title>The genome of Pseudoloma neurophilia, a relevant intracellular parasite of the zebrafish.</title>
        <authorList>
            <person name="Ndikumana S."/>
            <person name="Pelin A."/>
            <person name="Sanders J."/>
            <person name="Corradi N."/>
        </authorList>
    </citation>
    <scope>NUCLEOTIDE SEQUENCE [LARGE SCALE GENOMIC DNA]</scope>
    <source>
        <strain evidence="1 2">MK1</strain>
    </source>
</reference>
<accession>A0A0R0M5P8</accession>